<dbReference type="EMBL" id="BARU01000409">
    <property type="protein sequence ID" value="GAH20359.1"/>
    <property type="molecule type" value="Genomic_DNA"/>
</dbReference>
<comment type="caution">
    <text evidence="1">The sequence shown here is derived from an EMBL/GenBank/DDBJ whole genome shotgun (WGS) entry which is preliminary data.</text>
</comment>
<organism evidence="1">
    <name type="scientific">marine sediment metagenome</name>
    <dbReference type="NCBI Taxonomy" id="412755"/>
    <lineage>
        <taxon>unclassified sequences</taxon>
        <taxon>metagenomes</taxon>
        <taxon>ecological metagenomes</taxon>
    </lineage>
</organism>
<proteinExistence type="predicted"/>
<reference evidence="1" key="1">
    <citation type="journal article" date="2014" name="Front. Microbiol.">
        <title>High frequency of phylogenetically diverse reductive dehalogenase-homologous genes in deep subseafloor sedimentary metagenomes.</title>
        <authorList>
            <person name="Kawai M."/>
            <person name="Futagami T."/>
            <person name="Toyoda A."/>
            <person name="Takaki Y."/>
            <person name="Nishi S."/>
            <person name="Hori S."/>
            <person name="Arai W."/>
            <person name="Tsubouchi T."/>
            <person name="Morono Y."/>
            <person name="Uchiyama I."/>
            <person name="Ito T."/>
            <person name="Fujiyama A."/>
            <person name="Inagaki F."/>
            <person name="Takami H."/>
        </authorList>
    </citation>
    <scope>NUCLEOTIDE SEQUENCE</scope>
    <source>
        <strain evidence="1">Expedition CK06-06</strain>
    </source>
</reference>
<dbReference type="AlphaFoldDB" id="X1ET61"/>
<evidence type="ECO:0000313" key="1">
    <source>
        <dbReference type="EMBL" id="GAH20359.1"/>
    </source>
</evidence>
<accession>X1ET61</accession>
<name>X1ET61_9ZZZZ</name>
<gene>
    <name evidence="1" type="ORF">S03H2_01410</name>
</gene>
<sequence>MINKKLRLLRANKKKMAEKIIKLELGGKKDLAAMKRKCSGVERRIKNQLAKRLPLPKKVNLLDRIKEEKIVRLSDEKKLFFDWLKMNAIWVKREIIEIVKPYYRDLRDVNKFVKSILKSRTYVRRKEDMLYIEFPFQSSNKRHEALNLLCNYLNDHGEIDLGLDYNRLIFGIREKD</sequence>
<protein>
    <submittedName>
        <fullName evidence="1">Uncharacterized protein</fullName>
    </submittedName>
</protein>